<comment type="similarity">
    <text evidence="1">Belongs to the sigma-70 factor family. ECF subfamily.</text>
</comment>
<dbReference type="SUPFAM" id="SSF88659">
    <property type="entry name" value="Sigma3 and sigma4 domains of RNA polymerase sigma factors"/>
    <property type="match status" value="1"/>
</dbReference>
<evidence type="ECO:0000256" key="5">
    <source>
        <dbReference type="SAM" id="MobiDB-lite"/>
    </source>
</evidence>
<dbReference type="CDD" id="cd06171">
    <property type="entry name" value="Sigma70_r4"/>
    <property type="match status" value="1"/>
</dbReference>
<gene>
    <name evidence="8" type="ORF">K3169_24275</name>
</gene>
<evidence type="ECO:0000256" key="2">
    <source>
        <dbReference type="ARBA" id="ARBA00023015"/>
    </source>
</evidence>
<dbReference type="PANTHER" id="PTHR43133:SF63">
    <property type="entry name" value="RNA POLYMERASE SIGMA FACTOR FECI-RELATED"/>
    <property type="match status" value="1"/>
</dbReference>
<feature type="region of interest" description="Disordered" evidence="5">
    <location>
        <begin position="79"/>
        <end position="105"/>
    </location>
</feature>
<dbReference type="InterPro" id="IPR013325">
    <property type="entry name" value="RNA_pol_sigma_r2"/>
</dbReference>
<keyword evidence="3" id="KW-0731">Sigma factor</keyword>
<keyword evidence="9" id="KW-1185">Reference proteome</keyword>
<dbReference type="Gene3D" id="1.10.10.10">
    <property type="entry name" value="Winged helix-like DNA-binding domain superfamily/Winged helix DNA-binding domain"/>
    <property type="match status" value="1"/>
</dbReference>
<dbReference type="InterPro" id="IPR036388">
    <property type="entry name" value="WH-like_DNA-bd_sf"/>
</dbReference>
<reference evidence="8" key="1">
    <citation type="submission" date="2021-08" db="EMBL/GenBank/DDBJ databases">
        <title>Complete genome sequence of Pseudomonas phytophila.</title>
        <authorList>
            <person name="Weir B.S."/>
            <person name="Templeton M.D."/>
            <person name="Arshed S."/>
            <person name="Andersen M.T."/>
            <person name="Jayaraman J."/>
        </authorList>
    </citation>
    <scope>NUCLEOTIDE SEQUENCE</scope>
    <source>
        <strain evidence="8">ICMP 23753</strain>
    </source>
</reference>
<dbReference type="InterPro" id="IPR014284">
    <property type="entry name" value="RNA_pol_sigma-70_dom"/>
</dbReference>
<protein>
    <submittedName>
        <fullName evidence="8">Sigma-70 family RNA polymerase sigma factor</fullName>
    </submittedName>
</protein>
<organism evidence="8 9">
    <name type="scientific">Pseudomonas phytophila</name>
    <dbReference type="NCBI Taxonomy" id="2867264"/>
    <lineage>
        <taxon>Bacteria</taxon>
        <taxon>Pseudomonadati</taxon>
        <taxon>Pseudomonadota</taxon>
        <taxon>Gammaproteobacteria</taxon>
        <taxon>Pseudomonadales</taxon>
        <taxon>Pseudomonadaceae</taxon>
        <taxon>Pseudomonas</taxon>
    </lineage>
</organism>
<dbReference type="InterPro" id="IPR007627">
    <property type="entry name" value="RNA_pol_sigma70_r2"/>
</dbReference>
<dbReference type="Proteomes" id="UP001063228">
    <property type="component" value="Chromosome"/>
</dbReference>
<evidence type="ECO:0000259" key="6">
    <source>
        <dbReference type="Pfam" id="PF04542"/>
    </source>
</evidence>
<evidence type="ECO:0000256" key="1">
    <source>
        <dbReference type="ARBA" id="ARBA00010641"/>
    </source>
</evidence>
<evidence type="ECO:0000259" key="7">
    <source>
        <dbReference type="Pfam" id="PF08281"/>
    </source>
</evidence>
<dbReference type="Pfam" id="PF04542">
    <property type="entry name" value="Sigma70_r2"/>
    <property type="match status" value="1"/>
</dbReference>
<dbReference type="InterPro" id="IPR013324">
    <property type="entry name" value="RNA_pol_sigma_r3/r4-like"/>
</dbReference>
<proteinExistence type="inferred from homology"/>
<evidence type="ECO:0000313" key="8">
    <source>
        <dbReference type="EMBL" id="UXZ95414.1"/>
    </source>
</evidence>
<feature type="domain" description="RNA polymerase sigma-70 region 2" evidence="6">
    <location>
        <begin position="10"/>
        <end position="74"/>
    </location>
</feature>
<keyword evidence="4" id="KW-0804">Transcription</keyword>
<accession>A0ABY6FC21</accession>
<sequence length="170" mass="19002">MDESPQKLALYLAHRAALVDYAAPIVGCRSRAEDVVQEAWLRFDTRKGEYLDLSHPLGYLYRIVRNLALDLTRSMATEKRQPDSQAILDEMPSNTASPEREAASHDELRLISDALGELPERTRTAFEMHRLGGYTLQQVASALGISMGLAHQLVHDALSHCAYRLEQADA</sequence>
<evidence type="ECO:0000256" key="4">
    <source>
        <dbReference type="ARBA" id="ARBA00023163"/>
    </source>
</evidence>
<dbReference type="Pfam" id="PF08281">
    <property type="entry name" value="Sigma70_r4_2"/>
    <property type="match status" value="1"/>
</dbReference>
<dbReference type="RefSeq" id="WP_122808014.1">
    <property type="nucleotide sequence ID" value="NZ_CP081201.1"/>
</dbReference>
<name>A0ABY6FC21_9PSED</name>
<dbReference type="EMBL" id="CP081201">
    <property type="protein sequence ID" value="UXZ95414.1"/>
    <property type="molecule type" value="Genomic_DNA"/>
</dbReference>
<evidence type="ECO:0000256" key="3">
    <source>
        <dbReference type="ARBA" id="ARBA00023082"/>
    </source>
</evidence>
<dbReference type="InterPro" id="IPR013249">
    <property type="entry name" value="RNA_pol_sigma70_r4_t2"/>
</dbReference>
<feature type="domain" description="RNA polymerase sigma factor 70 region 4 type 2" evidence="7">
    <location>
        <begin position="109"/>
        <end position="161"/>
    </location>
</feature>
<dbReference type="NCBIfam" id="TIGR02937">
    <property type="entry name" value="sigma70-ECF"/>
    <property type="match status" value="1"/>
</dbReference>
<dbReference type="PANTHER" id="PTHR43133">
    <property type="entry name" value="RNA POLYMERASE ECF-TYPE SIGMA FACTO"/>
    <property type="match status" value="1"/>
</dbReference>
<dbReference type="SUPFAM" id="SSF88946">
    <property type="entry name" value="Sigma2 domain of RNA polymerase sigma factors"/>
    <property type="match status" value="1"/>
</dbReference>
<evidence type="ECO:0000313" key="9">
    <source>
        <dbReference type="Proteomes" id="UP001063228"/>
    </source>
</evidence>
<dbReference type="Gene3D" id="1.10.1740.10">
    <property type="match status" value="1"/>
</dbReference>
<keyword evidence="2" id="KW-0805">Transcription regulation</keyword>
<dbReference type="InterPro" id="IPR039425">
    <property type="entry name" value="RNA_pol_sigma-70-like"/>
</dbReference>